<protein>
    <submittedName>
        <fullName evidence="1">Uncharacterized protein</fullName>
    </submittedName>
</protein>
<comment type="caution">
    <text evidence="1">The sequence shown here is derived from an EMBL/GenBank/DDBJ whole genome shotgun (WGS) entry which is preliminary data.</text>
</comment>
<evidence type="ECO:0000313" key="1">
    <source>
        <dbReference type="EMBL" id="MFI5682005.1"/>
    </source>
</evidence>
<dbReference type="EMBL" id="JBITDC010000037">
    <property type="protein sequence ID" value="MFI5682005.1"/>
    <property type="molecule type" value="Genomic_DNA"/>
</dbReference>
<keyword evidence="2" id="KW-1185">Reference proteome</keyword>
<proteinExistence type="predicted"/>
<evidence type="ECO:0000313" key="2">
    <source>
        <dbReference type="Proteomes" id="UP001612415"/>
    </source>
</evidence>
<sequence>MGRTAWRAEDAGLHALLDQFVDPARRSSGVLAVNLCGWFVTDRPTVYVVPGSDAEWHLTDRFPSKRTKHVAMSLRANSIDGLVEGLPLIFQREQAKDMSATYHFTCRRYSC</sequence>
<organism evidence="1 2">
    <name type="scientific">Streptomyces cellulosae</name>
    <dbReference type="NCBI Taxonomy" id="1968"/>
    <lineage>
        <taxon>Bacteria</taxon>
        <taxon>Bacillati</taxon>
        <taxon>Actinomycetota</taxon>
        <taxon>Actinomycetes</taxon>
        <taxon>Kitasatosporales</taxon>
        <taxon>Streptomycetaceae</taxon>
        <taxon>Streptomyces</taxon>
    </lineage>
</organism>
<name>A0ABW7YHX1_STRCE</name>
<dbReference type="RefSeq" id="WP_398663141.1">
    <property type="nucleotide sequence ID" value="NZ_JBITDC010000037.1"/>
</dbReference>
<dbReference type="Proteomes" id="UP001612415">
    <property type="component" value="Unassembled WGS sequence"/>
</dbReference>
<gene>
    <name evidence="1" type="ORF">ACIA8P_46950</name>
</gene>
<accession>A0ABW7YHX1</accession>
<reference evidence="1 2" key="1">
    <citation type="submission" date="2024-10" db="EMBL/GenBank/DDBJ databases">
        <title>The Natural Products Discovery Center: Release of the First 8490 Sequenced Strains for Exploring Actinobacteria Biosynthetic Diversity.</title>
        <authorList>
            <person name="Kalkreuter E."/>
            <person name="Kautsar S.A."/>
            <person name="Yang D."/>
            <person name="Bader C.D."/>
            <person name="Teijaro C.N."/>
            <person name="Fluegel L."/>
            <person name="Davis C.M."/>
            <person name="Simpson J.R."/>
            <person name="Lauterbach L."/>
            <person name="Steele A.D."/>
            <person name="Gui C."/>
            <person name="Meng S."/>
            <person name="Li G."/>
            <person name="Viehrig K."/>
            <person name="Ye F."/>
            <person name="Su P."/>
            <person name="Kiefer A.F."/>
            <person name="Nichols A."/>
            <person name="Cepeda A.J."/>
            <person name="Yan W."/>
            <person name="Fan B."/>
            <person name="Jiang Y."/>
            <person name="Adhikari A."/>
            <person name="Zheng C.-J."/>
            <person name="Schuster L."/>
            <person name="Cowan T.M."/>
            <person name="Smanski M.J."/>
            <person name="Chevrette M.G."/>
            <person name="De Carvalho L.P.S."/>
            <person name="Shen B."/>
        </authorList>
    </citation>
    <scope>NUCLEOTIDE SEQUENCE [LARGE SCALE GENOMIC DNA]</scope>
    <source>
        <strain evidence="1 2">NPDC051599</strain>
    </source>
</reference>